<organism evidence="3">
    <name type="scientific">Gongylonema pulchrum</name>
    <dbReference type="NCBI Taxonomy" id="637853"/>
    <lineage>
        <taxon>Eukaryota</taxon>
        <taxon>Metazoa</taxon>
        <taxon>Ecdysozoa</taxon>
        <taxon>Nematoda</taxon>
        <taxon>Chromadorea</taxon>
        <taxon>Rhabditida</taxon>
        <taxon>Spirurina</taxon>
        <taxon>Spiruromorpha</taxon>
        <taxon>Spiruroidea</taxon>
        <taxon>Gongylonematidae</taxon>
        <taxon>Gongylonema</taxon>
    </lineage>
</organism>
<dbReference type="OrthoDB" id="79687at2759"/>
<keyword evidence="2" id="KW-1185">Reference proteome</keyword>
<protein>
    <submittedName>
        <fullName evidence="3">DNA helicase</fullName>
    </submittedName>
</protein>
<dbReference type="Proteomes" id="UP000271098">
    <property type="component" value="Unassembled WGS sequence"/>
</dbReference>
<evidence type="ECO:0000313" key="2">
    <source>
        <dbReference type="Proteomes" id="UP000271098"/>
    </source>
</evidence>
<evidence type="ECO:0000313" key="3">
    <source>
        <dbReference type="WBParaSite" id="GPUH_0000837701-mRNA-1"/>
    </source>
</evidence>
<dbReference type="WBParaSite" id="GPUH_0000837701-mRNA-1">
    <property type="protein sequence ID" value="GPUH_0000837701-mRNA-1"/>
    <property type="gene ID" value="GPUH_0000837701"/>
</dbReference>
<evidence type="ECO:0000313" key="1">
    <source>
        <dbReference type="EMBL" id="VDK62139.1"/>
    </source>
</evidence>
<reference evidence="3" key="1">
    <citation type="submission" date="2016-06" db="UniProtKB">
        <authorList>
            <consortium name="WormBaseParasite"/>
        </authorList>
    </citation>
    <scope>IDENTIFICATION</scope>
</reference>
<proteinExistence type="predicted"/>
<dbReference type="EMBL" id="UYRT01024197">
    <property type="protein sequence ID" value="VDK62139.1"/>
    <property type="molecule type" value="Genomic_DNA"/>
</dbReference>
<dbReference type="AlphaFoldDB" id="A0A183DI27"/>
<sequence>MRQLDDITQVFDPEQKSTFLSQTLHNSLPIIPEVGYLTLATIHKNQMLSKSVF</sequence>
<accession>A0A183DI27</accession>
<name>A0A183DI27_9BILA</name>
<gene>
    <name evidence="1" type="ORF">GPUH_LOCUS8366</name>
</gene>
<reference evidence="1 2" key="2">
    <citation type="submission" date="2018-11" db="EMBL/GenBank/DDBJ databases">
        <authorList>
            <consortium name="Pathogen Informatics"/>
        </authorList>
    </citation>
    <scope>NUCLEOTIDE SEQUENCE [LARGE SCALE GENOMIC DNA]</scope>
</reference>